<dbReference type="SUPFAM" id="SSF52540">
    <property type="entry name" value="P-loop containing nucleoside triphosphate hydrolases"/>
    <property type="match status" value="1"/>
</dbReference>
<gene>
    <name evidence="2" type="ORF">J2Z20_003434</name>
</gene>
<dbReference type="Pfam" id="PF04851">
    <property type="entry name" value="ResIII"/>
    <property type="match status" value="1"/>
</dbReference>
<protein>
    <recommendedName>
        <fullName evidence="1">Helicase/UvrB N-terminal domain-containing protein</fullName>
    </recommendedName>
</protein>
<feature type="domain" description="Helicase/UvrB N-terminal" evidence="1">
    <location>
        <begin position="6"/>
        <end position="135"/>
    </location>
</feature>
<reference evidence="2 3" key="1">
    <citation type="submission" date="2021-03" db="EMBL/GenBank/DDBJ databases">
        <title>Genomic Encyclopedia of Type Strains, Phase IV (KMG-IV): sequencing the most valuable type-strain genomes for metagenomic binning, comparative biology and taxonomic classification.</title>
        <authorList>
            <person name="Goeker M."/>
        </authorList>
    </citation>
    <scope>NUCLEOTIDE SEQUENCE [LARGE SCALE GENOMIC DNA]</scope>
    <source>
        <strain evidence="2 3">DSM 23491</strain>
    </source>
</reference>
<comment type="caution">
    <text evidence="2">The sequence shown here is derived from an EMBL/GenBank/DDBJ whole genome shotgun (WGS) entry which is preliminary data.</text>
</comment>
<organism evidence="2 3">
    <name type="scientific">Paenibacillus sediminis</name>
    <dbReference type="NCBI Taxonomy" id="664909"/>
    <lineage>
        <taxon>Bacteria</taxon>
        <taxon>Bacillati</taxon>
        <taxon>Bacillota</taxon>
        <taxon>Bacilli</taxon>
        <taxon>Bacillales</taxon>
        <taxon>Paenibacillaceae</taxon>
        <taxon>Paenibacillus</taxon>
    </lineage>
</organism>
<evidence type="ECO:0000313" key="3">
    <source>
        <dbReference type="Proteomes" id="UP001519273"/>
    </source>
</evidence>
<proteinExistence type="predicted"/>
<dbReference type="InterPro" id="IPR006935">
    <property type="entry name" value="Helicase/UvrB_N"/>
</dbReference>
<evidence type="ECO:0000259" key="1">
    <source>
        <dbReference type="Pfam" id="PF04851"/>
    </source>
</evidence>
<dbReference type="Proteomes" id="UP001519273">
    <property type="component" value="Unassembled WGS sequence"/>
</dbReference>
<keyword evidence="3" id="KW-1185">Reference proteome</keyword>
<name>A0ABS4H8C2_9BACL</name>
<dbReference type="RefSeq" id="WP_209853061.1">
    <property type="nucleotide sequence ID" value="NZ_CBCRVE010000009.1"/>
</dbReference>
<evidence type="ECO:0000313" key="2">
    <source>
        <dbReference type="EMBL" id="MBP1938512.1"/>
    </source>
</evidence>
<dbReference type="InterPro" id="IPR027417">
    <property type="entry name" value="P-loop_NTPase"/>
</dbReference>
<dbReference type="EMBL" id="JAGGKP010000016">
    <property type="protein sequence ID" value="MBP1938512.1"/>
    <property type="molecule type" value="Genomic_DNA"/>
</dbReference>
<sequence>MKEQYFEELKEQIINPEKWRKDQFVVFNHEAGTGKSTKTFKILEEMKHDPSNKVLYVQRFIKDDLLDKTVEEINRNAGKRKIAYGFSSKNTTQTHIKKTLPEYQVLCITHNMYIQICKGEHQELIKDRHTLIIDEYPDLLEKITISREDAASLLWYSSEPEFTAIGKIAKMLQSLKDRYLDVSWLNEMICLDLNNGKYEEYRSSIASALANISGKKDKKHKEVQQILRKCQHLFTNGGFLHEGGFHTFDESHRFAMLENNIILDANGGFDYRYALSDQFVVKHQEKMYDYANQTFYHVNVKTTKTALKKDVNFERDALVKISFSGKRGILFVTQLDSRERVGNAICQHLSDYGNDIAEIEKNLNCQIKIAHFGSIIGVNDYRDFDCVVVLKTPNYDYLTYALTYLYYRTMDNNIIENIEMYRHEQVENIRKTAIAGEMYQAIKRINRDNSQSAEIYVFSDSKEVIELVLSQLPNIKYFEKTMSTVKQEVLTDSDKVKGESDSSKLQKILIEVKGNGESFIKKKELSDRLGKSIKNLAKLLKREELFLKTNNMINTGQKIIFLDNTNDCDDQFVSA</sequence>
<accession>A0ABS4H8C2</accession>